<accession>A0A316HKA7</accession>
<proteinExistence type="predicted"/>
<comment type="caution">
    <text evidence="1">The sequence shown here is derived from an EMBL/GenBank/DDBJ whole genome shotgun (WGS) entry which is preliminary data.</text>
</comment>
<evidence type="ECO:0000313" key="2">
    <source>
        <dbReference type="Proteomes" id="UP000246005"/>
    </source>
</evidence>
<sequence>MGDPLIQAWNDASHKDDWNVDVVYVQTFVRLVASELDRQADELSKIRKRMLNGDARTPRYQAMSKAIRQLRARAKFLRGSASTEETR</sequence>
<organism evidence="1 2">
    <name type="scientific">Lentzea atacamensis</name>
    <dbReference type="NCBI Taxonomy" id="531938"/>
    <lineage>
        <taxon>Bacteria</taxon>
        <taxon>Bacillati</taxon>
        <taxon>Actinomycetota</taxon>
        <taxon>Actinomycetes</taxon>
        <taxon>Pseudonocardiales</taxon>
        <taxon>Pseudonocardiaceae</taxon>
        <taxon>Lentzea</taxon>
    </lineage>
</organism>
<name>A0A316HKA7_9PSEU</name>
<dbReference type="RefSeq" id="WP_109641141.1">
    <property type="nucleotide sequence ID" value="NZ_QGHB01000016.1"/>
</dbReference>
<dbReference type="AlphaFoldDB" id="A0A316HKA7"/>
<evidence type="ECO:0000313" key="1">
    <source>
        <dbReference type="EMBL" id="PWK81661.1"/>
    </source>
</evidence>
<gene>
    <name evidence="1" type="ORF">C8D88_11672</name>
</gene>
<dbReference type="EMBL" id="QGHB01000016">
    <property type="protein sequence ID" value="PWK81661.1"/>
    <property type="molecule type" value="Genomic_DNA"/>
</dbReference>
<reference evidence="1 2" key="1">
    <citation type="submission" date="2018-05" db="EMBL/GenBank/DDBJ databases">
        <title>Genomic Encyclopedia of Type Strains, Phase IV (KMG-IV): sequencing the most valuable type-strain genomes for metagenomic binning, comparative biology and taxonomic classification.</title>
        <authorList>
            <person name="Goeker M."/>
        </authorList>
    </citation>
    <scope>NUCLEOTIDE SEQUENCE [LARGE SCALE GENOMIC DNA]</scope>
    <source>
        <strain evidence="1 2">DSM 45480</strain>
    </source>
</reference>
<protein>
    <submittedName>
        <fullName evidence="1">Uncharacterized protein</fullName>
    </submittedName>
</protein>
<dbReference type="Proteomes" id="UP000246005">
    <property type="component" value="Unassembled WGS sequence"/>
</dbReference>